<dbReference type="Proteomes" id="UP001241747">
    <property type="component" value="Unassembled WGS sequence"/>
</dbReference>
<dbReference type="SUPFAM" id="SSF52540">
    <property type="entry name" value="P-loop containing nucleoside triphosphate hydrolases"/>
    <property type="match status" value="1"/>
</dbReference>
<evidence type="ECO:0000313" key="7">
    <source>
        <dbReference type="Proteomes" id="UP001241747"/>
    </source>
</evidence>
<dbReference type="EMBL" id="JAUSVY010000001">
    <property type="protein sequence ID" value="MDQ0503744.1"/>
    <property type="molecule type" value="Genomic_DNA"/>
</dbReference>
<dbReference type="Pfam" id="PF00005">
    <property type="entry name" value="ABC_tran"/>
    <property type="match status" value="1"/>
</dbReference>
<evidence type="ECO:0000259" key="5">
    <source>
        <dbReference type="Pfam" id="PF00005"/>
    </source>
</evidence>
<feature type="domain" description="ABC transporter" evidence="5">
    <location>
        <begin position="94"/>
        <end position="149"/>
    </location>
</feature>
<evidence type="ECO:0000256" key="1">
    <source>
        <dbReference type="ARBA" id="ARBA00004651"/>
    </source>
</evidence>
<dbReference type="InterPro" id="IPR039421">
    <property type="entry name" value="Type_1_exporter"/>
</dbReference>
<sequence>MSNGGFVSFLLLVFFRPLEKIAAVVEIYPKGIAGFRSYLDFLETRPDVVDRQDAHELDARELGAGDPGAGPAPVRGEIRYEGVSFGYAPGRPVLKHLSLQIAAGETVAFVGPSGAGKTTVCALLPRFYDVGEGRITIDGTDIRDVTLASSSRRGA</sequence>
<protein>
    <submittedName>
        <fullName evidence="6">ABC-type multidrug transport system fused ATPase/permease subunit</fullName>
    </submittedName>
</protein>
<dbReference type="InterPro" id="IPR027417">
    <property type="entry name" value="P-loop_NTPase"/>
</dbReference>
<accession>A0ABU0L9D2</accession>
<evidence type="ECO:0000256" key="4">
    <source>
        <dbReference type="ARBA" id="ARBA00023136"/>
    </source>
</evidence>
<dbReference type="Gene3D" id="3.40.50.300">
    <property type="entry name" value="P-loop containing nucleotide triphosphate hydrolases"/>
    <property type="match status" value="1"/>
</dbReference>
<keyword evidence="7" id="KW-1185">Reference proteome</keyword>
<dbReference type="PANTHER" id="PTHR24221:SF654">
    <property type="entry name" value="ATP-BINDING CASSETTE SUB-FAMILY B MEMBER 6"/>
    <property type="match status" value="1"/>
</dbReference>
<name>A0ABU0L9D2_XANAG</name>
<keyword evidence="4" id="KW-0472">Membrane</keyword>
<dbReference type="PANTHER" id="PTHR24221">
    <property type="entry name" value="ATP-BINDING CASSETTE SUB-FAMILY B"/>
    <property type="match status" value="1"/>
</dbReference>
<keyword evidence="3" id="KW-1133">Transmembrane helix</keyword>
<dbReference type="Gene3D" id="1.20.1560.10">
    <property type="entry name" value="ABC transporter type 1, transmembrane domain"/>
    <property type="match status" value="1"/>
</dbReference>
<organism evidence="6 7">
    <name type="scientific">Xanthobacter agilis</name>
    <dbReference type="NCBI Taxonomy" id="47492"/>
    <lineage>
        <taxon>Bacteria</taxon>
        <taxon>Pseudomonadati</taxon>
        <taxon>Pseudomonadota</taxon>
        <taxon>Alphaproteobacteria</taxon>
        <taxon>Hyphomicrobiales</taxon>
        <taxon>Xanthobacteraceae</taxon>
        <taxon>Xanthobacter</taxon>
    </lineage>
</organism>
<dbReference type="InterPro" id="IPR003439">
    <property type="entry name" value="ABC_transporter-like_ATP-bd"/>
</dbReference>
<comment type="subcellular location">
    <subcellularLocation>
        <location evidence="1">Cell membrane</location>
        <topology evidence="1">Multi-pass membrane protein</topology>
    </subcellularLocation>
</comment>
<evidence type="ECO:0000256" key="3">
    <source>
        <dbReference type="ARBA" id="ARBA00022989"/>
    </source>
</evidence>
<evidence type="ECO:0000313" key="6">
    <source>
        <dbReference type="EMBL" id="MDQ0503744.1"/>
    </source>
</evidence>
<dbReference type="InterPro" id="IPR036640">
    <property type="entry name" value="ABC1_TM_sf"/>
</dbReference>
<gene>
    <name evidence="6" type="ORF">QOZ94_000514</name>
</gene>
<reference evidence="6 7" key="1">
    <citation type="submission" date="2023-07" db="EMBL/GenBank/DDBJ databases">
        <title>Genomic Encyclopedia of Type Strains, Phase IV (KMG-IV): sequencing the most valuable type-strain genomes for metagenomic binning, comparative biology and taxonomic classification.</title>
        <authorList>
            <person name="Goeker M."/>
        </authorList>
    </citation>
    <scope>NUCLEOTIDE SEQUENCE [LARGE SCALE GENOMIC DNA]</scope>
    <source>
        <strain evidence="6 7">DSM 3770</strain>
    </source>
</reference>
<evidence type="ECO:0000256" key="2">
    <source>
        <dbReference type="ARBA" id="ARBA00022692"/>
    </source>
</evidence>
<comment type="caution">
    <text evidence="6">The sequence shown here is derived from an EMBL/GenBank/DDBJ whole genome shotgun (WGS) entry which is preliminary data.</text>
</comment>
<keyword evidence="2" id="KW-0812">Transmembrane</keyword>
<proteinExistence type="predicted"/>